<accession>A0A8B7YCR4</accession>
<dbReference type="GeneID" id="110979504"/>
<evidence type="ECO:0000256" key="7">
    <source>
        <dbReference type="ARBA" id="ARBA00023157"/>
    </source>
</evidence>
<keyword evidence="5 10" id="KW-0297">G-protein coupled receptor</keyword>
<dbReference type="AlphaFoldDB" id="A0A8B7YCR4"/>
<evidence type="ECO:0000256" key="10">
    <source>
        <dbReference type="RuleBase" id="RU000688"/>
    </source>
</evidence>
<dbReference type="SMART" id="SM01381">
    <property type="entry name" value="7TM_GPCR_Srsx"/>
    <property type="match status" value="1"/>
</dbReference>
<keyword evidence="3 10" id="KW-0812">Transmembrane</keyword>
<dbReference type="InterPro" id="IPR000276">
    <property type="entry name" value="GPCR_Rhodpsn"/>
</dbReference>
<evidence type="ECO:0000256" key="8">
    <source>
        <dbReference type="ARBA" id="ARBA00023170"/>
    </source>
</evidence>
<evidence type="ECO:0000256" key="6">
    <source>
        <dbReference type="ARBA" id="ARBA00023136"/>
    </source>
</evidence>
<dbReference type="GO" id="GO:0004930">
    <property type="term" value="F:G protein-coupled receptor activity"/>
    <property type="evidence" value="ECO:0007669"/>
    <property type="project" value="UniProtKB-KW"/>
</dbReference>
<gene>
    <name evidence="14" type="primary">LOC110979504</name>
</gene>
<dbReference type="SUPFAM" id="SSF81321">
    <property type="entry name" value="Family A G protein-coupled receptor-like"/>
    <property type="match status" value="1"/>
</dbReference>
<reference evidence="14" key="1">
    <citation type="submission" date="2025-08" db="UniProtKB">
        <authorList>
            <consortium name="RefSeq"/>
        </authorList>
    </citation>
    <scope>IDENTIFICATION</scope>
</reference>
<proteinExistence type="inferred from homology"/>
<feature type="transmembrane region" description="Helical" evidence="11">
    <location>
        <begin position="35"/>
        <end position="58"/>
    </location>
</feature>
<feature type="transmembrane region" description="Helical" evidence="11">
    <location>
        <begin position="109"/>
        <end position="130"/>
    </location>
</feature>
<evidence type="ECO:0000313" key="13">
    <source>
        <dbReference type="Proteomes" id="UP000694845"/>
    </source>
</evidence>
<feature type="transmembrane region" description="Helical" evidence="11">
    <location>
        <begin position="399"/>
        <end position="418"/>
    </location>
</feature>
<keyword evidence="8 10" id="KW-0675">Receptor</keyword>
<name>A0A8B7YCR4_ACAPL</name>
<dbReference type="GO" id="GO:0071880">
    <property type="term" value="P:adenylate cyclase-activating adrenergic receptor signaling pathway"/>
    <property type="evidence" value="ECO:0007669"/>
    <property type="project" value="TreeGrafter"/>
</dbReference>
<dbReference type="PROSITE" id="PS50262">
    <property type="entry name" value="G_PROTEIN_RECEP_F1_2"/>
    <property type="match status" value="1"/>
</dbReference>
<feature type="transmembrane region" description="Helical" evidence="11">
    <location>
        <begin position="193"/>
        <end position="216"/>
    </location>
</feature>
<dbReference type="Pfam" id="PF00001">
    <property type="entry name" value="7tm_1"/>
    <property type="match status" value="1"/>
</dbReference>
<feature type="transmembrane region" description="Helical" evidence="11">
    <location>
        <begin position="366"/>
        <end position="387"/>
    </location>
</feature>
<feature type="transmembrane region" description="Helical" evidence="11">
    <location>
        <begin position="70"/>
        <end position="89"/>
    </location>
</feature>
<dbReference type="OMA" id="VNECRES"/>
<sequence>MGEVTTFTLNFTESNFSRNTSDTMMRALNFTSREWILLVGLSLMILCVIFGNIMILIAVIKHRPLQTPPVYLIASLAVADLMVGLVVMPLSLTQELTVEWKFGAVVCDIWISLDVLCCTASILNLCVIALDRYWAITKPLKYKLKRTSSRMLAMIAIVWIISVMISITPLFGWRTDNPDPKTCMITQNQVYTIFSTFGAFFIPMTIMLVVYIRIFVEARKRIHGTKNLVQTPLASSSGTPDRRSTADFPRKISSFLRRISNSEPMIGELGSTTPIMKKSMRFNGQRRKSSPGSLKPDASILQSPLRTQCTQPSPTHGRCISISITECQGHGSQSTLNVPCSPLIQRRIIQRRNLASAREQKAVKTLAIVTGTFLICWLPFFITALVIPFCQQCHLPAFWQSLFLWLGYFNSMVNPILYTKFNKDFKDAFSKLLHCPKRNSSNYPATLLSPYRCVNTEVKVSNSNLSGVNECRESQL</sequence>
<organism evidence="13 14">
    <name type="scientific">Acanthaster planci</name>
    <name type="common">Crown-of-thorns starfish</name>
    <dbReference type="NCBI Taxonomy" id="133434"/>
    <lineage>
        <taxon>Eukaryota</taxon>
        <taxon>Metazoa</taxon>
        <taxon>Echinodermata</taxon>
        <taxon>Eleutherozoa</taxon>
        <taxon>Asterozoa</taxon>
        <taxon>Asteroidea</taxon>
        <taxon>Valvatacea</taxon>
        <taxon>Valvatida</taxon>
        <taxon>Acanthasteridae</taxon>
        <taxon>Acanthaster</taxon>
    </lineage>
</organism>
<dbReference type="GO" id="GO:0005886">
    <property type="term" value="C:plasma membrane"/>
    <property type="evidence" value="ECO:0007669"/>
    <property type="project" value="UniProtKB-SubCell"/>
</dbReference>
<evidence type="ECO:0000256" key="3">
    <source>
        <dbReference type="ARBA" id="ARBA00022692"/>
    </source>
</evidence>
<evidence type="ECO:0000256" key="5">
    <source>
        <dbReference type="ARBA" id="ARBA00023040"/>
    </source>
</evidence>
<evidence type="ECO:0000256" key="9">
    <source>
        <dbReference type="ARBA" id="ARBA00023224"/>
    </source>
</evidence>
<dbReference type="RefSeq" id="XP_022091044.1">
    <property type="nucleotide sequence ID" value="XM_022235352.1"/>
</dbReference>
<dbReference type="CDD" id="cd15064">
    <property type="entry name" value="7tmA_5-HT1_5_7"/>
    <property type="match status" value="1"/>
</dbReference>
<keyword evidence="2" id="KW-1003">Cell membrane</keyword>
<dbReference type="PRINTS" id="PR00237">
    <property type="entry name" value="GPCRRHODOPSN"/>
</dbReference>
<evidence type="ECO:0000256" key="1">
    <source>
        <dbReference type="ARBA" id="ARBA00004651"/>
    </source>
</evidence>
<feature type="domain" description="G-protein coupled receptors family 1 profile" evidence="12">
    <location>
        <begin position="51"/>
        <end position="418"/>
    </location>
</feature>
<dbReference type="InterPro" id="IPR017452">
    <property type="entry name" value="GPCR_Rhodpsn_7TM"/>
</dbReference>
<evidence type="ECO:0000256" key="4">
    <source>
        <dbReference type="ARBA" id="ARBA00022989"/>
    </source>
</evidence>
<keyword evidence="13" id="KW-1185">Reference proteome</keyword>
<keyword evidence="6 11" id="KW-0472">Membrane</keyword>
<dbReference type="Proteomes" id="UP000694845">
    <property type="component" value="Unplaced"/>
</dbReference>
<comment type="similarity">
    <text evidence="10">Belongs to the G-protein coupled receptor 1 family.</text>
</comment>
<evidence type="ECO:0000256" key="2">
    <source>
        <dbReference type="ARBA" id="ARBA00022475"/>
    </source>
</evidence>
<dbReference type="PROSITE" id="PS00237">
    <property type="entry name" value="G_PROTEIN_RECEP_F1_1"/>
    <property type="match status" value="1"/>
</dbReference>
<evidence type="ECO:0000259" key="12">
    <source>
        <dbReference type="PROSITE" id="PS50262"/>
    </source>
</evidence>
<dbReference type="Gene3D" id="1.20.1070.10">
    <property type="entry name" value="Rhodopsin 7-helix transmembrane proteins"/>
    <property type="match status" value="2"/>
</dbReference>
<evidence type="ECO:0000313" key="14">
    <source>
        <dbReference type="RefSeq" id="XP_022091044.1"/>
    </source>
</evidence>
<keyword evidence="9 10" id="KW-0807">Transducer</keyword>
<dbReference type="KEGG" id="aplc:110979504"/>
<dbReference type="PANTHER" id="PTHR24248">
    <property type="entry name" value="ADRENERGIC RECEPTOR-RELATED G-PROTEIN COUPLED RECEPTOR"/>
    <property type="match status" value="1"/>
</dbReference>
<keyword evidence="7" id="KW-1015">Disulfide bond</keyword>
<dbReference type="GO" id="GO:0043410">
    <property type="term" value="P:positive regulation of MAPK cascade"/>
    <property type="evidence" value="ECO:0007669"/>
    <property type="project" value="TreeGrafter"/>
</dbReference>
<dbReference type="OrthoDB" id="5955450at2759"/>
<evidence type="ECO:0000256" key="11">
    <source>
        <dbReference type="SAM" id="Phobius"/>
    </source>
</evidence>
<protein>
    <submittedName>
        <fullName evidence="14">5-hydroxytryptamine receptor 1D-like</fullName>
    </submittedName>
</protein>
<comment type="subcellular location">
    <subcellularLocation>
        <location evidence="1">Cell membrane</location>
        <topology evidence="1">Multi-pass membrane protein</topology>
    </subcellularLocation>
</comment>
<keyword evidence="4 11" id="KW-1133">Transmembrane helix</keyword>
<dbReference type="PANTHER" id="PTHR24248:SF200">
    <property type="entry name" value="5-HYDROXYTRYPTAMINE RECEPTOR 1B-LIKE ISOFORM X1"/>
    <property type="match status" value="1"/>
</dbReference>
<feature type="transmembrane region" description="Helical" evidence="11">
    <location>
        <begin position="151"/>
        <end position="173"/>
    </location>
</feature>
<dbReference type="FunFam" id="1.20.1070.10:FF:000523">
    <property type="entry name" value="5-hydroxytryptamine receptor 2B"/>
    <property type="match status" value="1"/>
</dbReference>